<comment type="caution">
    <text evidence="1">The sequence shown here is derived from an EMBL/GenBank/DDBJ whole genome shotgun (WGS) entry which is preliminary data.</text>
</comment>
<organism evidence="1 2">
    <name type="scientific">Eragrostis curvula</name>
    <name type="common">weeping love grass</name>
    <dbReference type="NCBI Taxonomy" id="38414"/>
    <lineage>
        <taxon>Eukaryota</taxon>
        <taxon>Viridiplantae</taxon>
        <taxon>Streptophyta</taxon>
        <taxon>Embryophyta</taxon>
        <taxon>Tracheophyta</taxon>
        <taxon>Spermatophyta</taxon>
        <taxon>Magnoliopsida</taxon>
        <taxon>Liliopsida</taxon>
        <taxon>Poales</taxon>
        <taxon>Poaceae</taxon>
        <taxon>PACMAD clade</taxon>
        <taxon>Chloridoideae</taxon>
        <taxon>Eragrostideae</taxon>
        <taxon>Eragrostidinae</taxon>
        <taxon>Eragrostis</taxon>
    </lineage>
</organism>
<dbReference type="EMBL" id="RWGY01001010">
    <property type="protein sequence ID" value="TVT97403.1"/>
    <property type="molecule type" value="Genomic_DNA"/>
</dbReference>
<accession>A0A5J9SF17</accession>
<dbReference type="Proteomes" id="UP000324897">
    <property type="component" value="Unassembled WGS sequence"/>
</dbReference>
<evidence type="ECO:0000313" key="1">
    <source>
        <dbReference type="EMBL" id="TVT97403.1"/>
    </source>
</evidence>
<reference evidence="1 2" key="1">
    <citation type="journal article" date="2019" name="Sci. Rep.">
        <title>A high-quality genome of Eragrostis curvula grass provides insights into Poaceae evolution and supports new strategies to enhance forage quality.</title>
        <authorList>
            <person name="Carballo J."/>
            <person name="Santos B.A.C.M."/>
            <person name="Zappacosta D."/>
            <person name="Garbus I."/>
            <person name="Selva J.P."/>
            <person name="Gallo C.A."/>
            <person name="Diaz A."/>
            <person name="Albertini E."/>
            <person name="Caccamo M."/>
            <person name="Echenique V."/>
        </authorList>
    </citation>
    <scope>NUCLEOTIDE SEQUENCE [LARGE SCALE GENOMIC DNA]</scope>
    <source>
        <strain evidence="2">cv. Victoria</strain>
        <tissue evidence="1">Leaf</tissue>
    </source>
</reference>
<protein>
    <submittedName>
        <fullName evidence="1">Uncharacterized protein</fullName>
    </submittedName>
</protein>
<proteinExistence type="predicted"/>
<evidence type="ECO:0000313" key="2">
    <source>
        <dbReference type="Proteomes" id="UP000324897"/>
    </source>
</evidence>
<sequence length="77" mass="8238">MMCSGPRAARREIGLFLPQVCPAVVELNPPPFSLFLLSSSDLELFRPPSSSTSSLSVKLHLPGLLLVKLLPAGVPLK</sequence>
<name>A0A5J9SF17_9POAL</name>
<feature type="non-terminal residue" evidence="1">
    <location>
        <position position="1"/>
    </location>
</feature>
<gene>
    <name evidence="1" type="ORF">EJB05_57356</name>
</gene>
<keyword evidence="2" id="KW-1185">Reference proteome</keyword>
<dbReference type="Gramene" id="TVT97403">
    <property type="protein sequence ID" value="TVT97403"/>
    <property type="gene ID" value="EJB05_57356"/>
</dbReference>
<dbReference type="AlphaFoldDB" id="A0A5J9SF17"/>